<organism evidence="4 7">
    <name type="scientific">Neoroseomonas oryzicola</name>
    <dbReference type="NCBI Taxonomy" id="535904"/>
    <lineage>
        <taxon>Bacteria</taxon>
        <taxon>Pseudomonadati</taxon>
        <taxon>Pseudomonadota</taxon>
        <taxon>Alphaproteobacteria</taxon>
        <taxon>Acetobacterales</taxon>
        <taxon>Acetobacteraceae</taxon>
        <taxon>Neoroseomonas</taxon>
    </lineage>
</organism>
<keyword evidence="6" id="KW-1185">Reference proteome</keyword>
<dbReference type="Pfam" id="PF13505">
    <property type="entry name" value="OMP_b-brl"/>
    <property type="match status" value="1"/>
</dbReference>
<dbReference type="AlphaFoldDB" id="A0A9X9WCS2"/>
<evidence type="ECO:0000313" key="4">
    <source>
        <dbReference type="EMBL" id="MBR0658132.1"/>
    </source>
</evidence>
<evidence type="ECO:0000256" key="1">
    <source>
        <dbReference type="ARBA" id="ARBA00022729"/>
    </source>
</evidence>
<name>A0A9X9WCS2_9PROT</name>
<evidence type="ECO:0000259" key="3">
    <source>
        <dbReference type="Pfam" id="PF13505"/>
    </source>
</evidence>
<dbReference type="SUPFAM" id="SSF56925">
    <property type="entry name" value="OMPA-like"/>
    <property type="match status" value="1"/>
</dbReference>
<comment type="caution">
    <text evidence="4">The sequence shown here is derived from an EMBL/GenBank/DDBJ whole genome shotgun (WGS) entry which is preliminary data.</text>
</comment>
<reference evidence="4" key="3">
    <citation type="journal article" date="2021" name="Syst. Appl. Microbiol.">
        <title>Roseomonas hellenica sp. nov., isolated from roots of wild-growing Alkanna tinctoria.</title>
        <authorList>
            <person name="Rat A."/>
            <person name="Naranjo H.D."/>
            <person name="Lebbe L."/>
            <person name="Cnockaert M."/>
            <person name="Krigas N."/>
            <person name="Grigoriadou K."/>
            <person name="Maloupa E."/>
            <person name="Willems A."/>
        </authorList>
    </citation>
    <scope>NUCLEOTIDE SEQUENCE</scope>
    <source>
        <strain evidence="4">LMG 31161</strain>
    </source>
</reference>
<reference evidence="5 6" key="2">
    <citation type="submission" date="2020-02" db="EMBL/GenBank/DDBJ databases">
        <authorList>
            <person name="Sun Q."/>
            <person name="Inoue M."/>
        </authorList>
    </citation>
    <scope>NUCLEOTIDE SEQUENCE [LARGE SCALE GENOMIC DNA]</scope>
    <source>
        <strain evidence="5 6">KCTC 22478</strain>
    </source>
</reference>
<evidence type="ECO:0000313" key="5">
    <source>
        <dbReference type="EMBL" id="NKE16052.1"/>
    </source>
</evidence>
<feature type="chain" id="PRO_5040932701" evidence="2">
    <location>
        <begin position="21"/>
        <end position="208"/>
    </location>
</feature>
<keyword evidence="1 2" id="KW-0732">Signal</keyword>
<dbReference type="Proteomes" id="UP000746741">
    <property type="component" value="Unassembled WGS sequence"/>
</dbReference>
<feature type="domain" description="Outer membrane protein beta-barrel" evidence="3">
    <location>
        <begin position="6"/>
        <end position="203"/>
    </location>
</feature>
<dbReference type="EMBL" id="JAAEDK010000005">
    <property type="protein sequence ID" value="MBR0658132.1"/>
    <property type="molecule type" value="Genomic_DNA"/>
</dbReference>
<dbReference type="InterPro" id="IPR027385">
    <property type="entry name" value="Beta-barrel_OMP"/>
</dbReference>
<accession>A0A9X9WCS2</accession>
<dbReference type="Gene3D" id="2.40.160.20">
    <property type="match status" value="1"/>
</dbReference>
<dbReference type="InterPro" id="IPR011250">
    <property type="entry name" value="OMP/PagP_B-barrel"/>
</dbReference>
<proteinExistence type="predicted"/>
<evidence type="ECO:0000256" key="2">
    <source>
        <dbReference type="SAM" id="SignalP"/>
    </source>
</evidence>
<dbReference type="Proteomes" id="UP001138708">
    <property type="component" value="Unassembled WGS sequence"/>
</dbReference>
<evidence type="ECO:0000313" key="6">
    <source>
        <dbReference type="Proteomes" id="UP000746741"/>
    </source>
</evidence>
<evidence type="ECO:0000313" key="7">
    <source>
        <dbReference type="Proteomes" id="UP001138708"/>
    </source>
</evidence>
<dbReference type="EMBL" id="JAAVUP010000001">
    <property type="protein sequence ID" value="NKE16052.1"/>
    <property type="molecule type" value="Genomic_DNA"/>
</dbReference>
<feature type="signal peptide" evidence="2">
    <location>
        <begin position="1"/>
        <end position="20"/>
    </location>
</feature>
<sequence length="208" mass="22010">MVSALLAAVAILATAPAARAEESRFSGFHLGAFAGVALIDSTVEFPATSTHPAAKFVDQGGDGPIFGIRGGWGAMIGDQTYAGVEGEFMVPYNVTSRLMALGVEYRARLRNEFGLYGRIGIMPDRASLLYLRAGLTIPRQNFEVVQGGNAPGADWSLVPAIGLGAEGFVSRNLALRLDATYSVPTGTNKMESWRVTAGVVWHFSTGGR</sequence>
<gene>
    <name evidence="5" type="ORF">GWK15_03800</name>
    <name evidence="4" type="ORF">GXW75_02630</name>
</gene>
<protein>
    <submittedName>
        <fullName evidence="4">Outer membrane beta-barrel protein</fullName>
    </submittedName>
</protein>
<reference evidence="4" key="1">
    <citation type="submission" date="2020-01" db="EMBL/GenBank/DDBJ databases">
        <authorList>
            <person name="Rat A."/>
        </authorList>
    </citation>
    <scope>NUCLEOTIDE SEQUENCE</scope>
    <source>
        <strain evidence="4">LMG 31161</strain>
    </source>
</reference>
<dbReference type="RefSeq" id="WP_168039195.1">
    <property type="nucleotide sequence ID" value="NZ_JAAEDK010000005.1"/>
</dbReference>